<keyword evidence="9" id="KW-1185">Reference proteome</keyword>
<dbReference type="InterPro" id="IPR020843">
    <property type="entry name" value="ER"/>
</dbReference>
<evidence type="ECO:0000256" key="1">
    <source>
        <dbReference type="ARBA" id="ARBA00001947"/>
    </source>
</evidence>
<protein>
    <submittedName>
        <fullName evidence="8">NAD(P)-dependent alcohol dehydrogenase</fullName>
    </submittedName>
</protein>
<reference evidence="8 9" key="1">
    <citation type="submission" date="2023-09" db="EMBL/GenBank/DDBJ databases">
        <title>Microbacterium fusihabitans sp. nov., Microbacterium phycihabitans sp. nov., and Microbacterium cervinum sp. nov., isolated from dried seaweeds of beach.</title>
        <authorList>
            <person name="Lee S.D."/>
        </authorList>
    </citation>
    <scope>NUCLEOTIDE SEQUENCE [LARGE SCALE GENOMIC DNA]</scope>
    <source>
        <strain evidence="8 9">KSW4-17</strain>
    </source>
</reference>
<evidence type="ECO:0000313" key="9">
    <source>
        <dbReference type="Proteomes" id="UP001263371"/>
    </source>
</evidence>
<keyword evidence="3 6" id="KW-0479">Metal-binding</keyword>
<dbReference type="InterPro" id="IPR013149">
    <property type="entry name" value="ADH-like_C"/>
</dbReference>
<evidence type="ECO:0000256" key="5">
    <source>
        <dbReference type="ARBA" id="ARBA00023002"/>
    </source>
</evidence>
<dbReference type="RefSeq" id="WP_315993936.1">
    <property type="nucleotide sequence ID" value="NZ_JAWDIS010000001.1"/>
</dbReference>
<dbReference type="Pfam" id="PF00107">
    <property type="entry name" value="ADH_zinc_N"/>
    <property type="match status" value="1"/>
</dbReference>
<evidence type="ECO:0000259" key="7">
    <source>
        <dbReference type="SMART" id="SM00829"/>
    </source>
</evidence>
<evidence type="ECO:0000256" key="4">
    <source>
        <dbReference type="ARBA" id="ARBA00022833"/>
    </source>
</evidence>
<dbReference type="EMBL" id="JAWDIS010000001">
    <property type="protein sequence ID" value="MDU0366725.1"/>
    <property type="molecule type" value="Genomic_DNA"/>
</dbReference>
<dbReference type="InterPro" id="IPR036291">
    <property type="entry name" value="NAD(P)-bd_dom_sf"/>
</dbReference>
<dbReference type="CDD" id="cd05285">
    <property type="entry name" value="sorbitol_DH"/>
    <property type="match status" value="1"/>
</dbReference>
<evidence type="ECO:0000256" key="3">
    <source>
        <dbReference type="ARBA" id="ARBA00022723"/>
    </source>
</evidence>
<dbReference type="Gene3D" id="3.90.180.10">
    <property type="entry name" value="Medium-chain alcohol dehydrogenases, catalytic domain"/>
    <property type="match status" value="1"/>
</dbReference>
<evidence type="ECO:0000256" key="6">
    <source>
        <dbReference type="RuleBase" id="RU361277"/>
    </source>
</evidence>
<gene>
    <name evidence="8" type="ORF">RWH45_05830</name>
</gene>
<dbReference type="InterPro" id="IPR011032">
    <property type="entry name" value="GroES-like_sf"/>
</dbReference>
<dbReference type="InterPro" id="IPR013154">
    <property type="entry name" value="ADH-like_N"/>
</dbReference>
<evidence type="ECO:0000256" key="2">
    <source>
        <dbReference type="ARBA" id="ARBA00008072"/>
    </source>
</evidence>
<feature type="domain" description="Enoyl reductase (ER)" evidence="7">
    <location>
        <begin position="13"/>
        <end position="324"/>
    </location>
</feature>
<organism evidence="8 9">
    <name type="scientific">Microbacterium galbum</name>
    <dbReference type="NCBI Taxonomy" id="3075994"/>
    <lineage>
        <taxon>Bacteria</taxon>
        <taxon>Bacillati</taxon>
        <taxon>Actinomycetota</taxon>
        <taxon>Actinomycetes</taxon>
        <taxon>Micrococcales</taxon>
        <taxon>Microbacteriaceae</taxon>
        <taxon>Microbacterium</taxon>
    </lineage>
</organism>
<keyword evidence="4 6" id="KW-0862">Zinc</keyword>
<proteinExistence type="inferred from homology"/>
<dbReference type="Gene3D" id="3.40.50.720">
    <property type="entry name" value="NAD(P)-binding Rossmann-like Domain"/>
    <property type="match status" value="1"/>
</dbReference>
<name>A0ABU3T5U3_9MICO</name>
<dbReference type="SUPFAM" id="SSF50129">
    <property type="entry name" value="GroES-like"/>
    <property type="match status" value="1"/>
</dbReference>
<dbReference type="SMART" id="SM00829">
    <property type="entry name" value="PKS_ER"/>
    <property type="match status" value="1"/>
</dbReference>
<dbReference type="PANTHER" id="PTHR43161">
    <property type="entry name" value="SORBITOL DEHYDROGENASE"/>
    <property type="match status" value="1"/>
</dbReference>
<sequence length="346" mass="35680">MSAAQPVHAAVMTAVEKTVVETRTIAPLEASEVLVEVRSVGVCGSDVHWYRDGRIGSTVVSAPLILGHEASGVIVKVGEGVPRNRIGSRVALEPGVPCGRCALCRAGRYNLCPDVQFFATPPVDGAFATHVVTHSDFAHDVPDSLDDDEAALIEPLAVAMWAVGKASVTVGDRVLVSGAGPIGLLVLQVARAAGADVSVSDVAGDRLVAAMQAGATDTIDVSADELPPGFTVLIECSGVGAAISTGLAALGPAGRAVLVGMSPDGQTSVPLDVIQSREITLTGTFRYAHQYPDAIALAASGRIDLRRLVTSVHPLSDVHNALMLPGRDPSALKPMVHPQQDENPPA</sequence>
<dbReference type="PROSITE" id="PS00059">
    <property type="entry name" value="ADH_ZINC"/>
    <property type="match status" value="1"/>
</dbReference>
<comment type="similarity">
    <text evidence="2 6">Belongs to the zinc-containing alcohol dehydrogenase family.</text>
</comment>
<dbReference type="Proteomes" id="UP001263371">
    <property type="component" value="Unassembled WGS sequence"/>
</dbReference>
<evidence type="ECO:0000313" key="8">
    <source>
        <dbReference type="EMBL" id="MDU0366725.1"/>
    </source>
</evidence>
<comment type="caution">
    <text evidence="8">The sequence shown here is derived from an EMBL/GenBank/DDBJ whole genome shotgun (WGS) entry which is preliminary data.</text>
</comment>
<comment type="cofactor">
    <cofactor evidence="1 6">
        <name>Zn(2+)</name>
        <dbReference type="ChEBI" id="CHEBI:29105"/>
    </cofactor>
</comment>
<dbReference type="Pfam" id="PF08240">
    <property type="entry name" value="ADH_N"/>
    <property type="match status" value="1"/>
</dbReference>
<keyword evidence="5" id="KW-0560">Oxidoreductase</keyword>
<dbReference type="SUPFAM" id="SSF51735">
    <property type="entry name" value="NAD(P)-binding Rossmann-fold domains"/>
    <property type="match status" value="1"/>
</dbReference>
<dbReference type="PANTHER" id="PTHR43161:SF9">
    <property type="entry name" value="SORBITOL DEHYDROGENASE"/>
    <property type="match status" value="1"/>
</dbReference>
<dbReference type="InterPro" id="IPR045306">
    <property type="entry name" value="SDH-like"/>
</dbReference>
<accession>A0ABU3T5U3</accession>
<dbReference type="InterPro" id="IPR002328">
    <property type="entry name" value="ADH_Zn_CS"/>
</dbReference>